<dbReference type="Proteomes" id="UP000184465">
    <property type="component" value="Unassembled WGS sequence"/>
</dbReference>
<evidence type="ECO:0000313" key="3">
    <source>
        <dbReference type="Proteomes" id="UP000184465"/>
    </source>
</evidence>
<keyword evidence="1" id="KW-0812">Transmembrane</keyword>
<dbReference type="EMBL" id="FRAG01000002">
    <property type="protein sequence ID" value="SHJ55344.1"/>
    <property type="molecule type" value="Genomic_DNA"/>
</dbReference>
<accession>A0A1M6K8V8</accession>
<feature type="transmembrane region" description="Helical" evidence="1">
    <location>
        <begin position="90"/>
        <end position="108"/>
    </location>
</feature>
<dbReference type="AlphaFoldDB" id="A0A1M6K8V8"/>
<feature type="transmembrane region" description="Helical" evidence="1">
    <location>
        <begin position="68"/>
        <end position="84"/>
    </location>
</feature>
<reference evidence="2 3" key="1">
    <citation type="submission" date="2016-11" db="EMBL/GenBank/DDBJ databases">
        <authorList>
            <person name="Jaros S."/>
            <person name="Januszkiewicz K."/>
            <person name="Wedrychowicz H."/>
        </authorList>
    </citation>
    <scope>NUCLEOTIDE SEQUENCE [LARGE SCALE GENOMIC DNA]</scope>
    <source>
        <strain evidence="2 3">DSM 15212</strain>
    </source>
</reference>
<feature type="transmembrane region" description="Helical" evidence="1">
    <location>
        <begin position="34"/>
        <end position="56"/>
    </location>
</feature>
<keyword evidence="3" id="KW-1185">Reference proteome</keyword>
<organism evidence="2 3">
    <name type="scientific">Paramaledivibacter caminithermalis (strain DSM 15212 / CIP 107654 / DViRD3)</name>
    <name type="common">Clostridium caminithermale</name>
    <dbReference type="NCBI Taxonomy" id="1121301"/>
    <lineage>
        <taxon>Bacteria</taxon>
        <taxon>Bacillati</taxon>
        <taxon>Bacillota</taxon>
        <taxon>Clostridia</taxon>
        <taxon>Peptostreptococcales</taxon>
        <taxon>Caminicellaceae</taxon>
        <taxon>Paramaledivibacter</taxon>
    </lineage>
</organism>
<dbReference type="STRING" id="1121301.SAMN02745912_00321"/>
<evidence type="ECO:0008006" key="4">
    <source>
        <dbReference type="Google" id="ProtNLM"/>
    </source>
</evidence>
<keyword evidence="1" id="KW-0472">Membrane</keyword>
<feature type="transmembrane region" description="Helical" evidence="1">
    <location>
        <begin position="141"/>
        <end position="166"/>
    </location>
</feature>
<proteinExistence type="predicted"/>
<feature type="transmembrane region" description="Helical" evidence="1">
    <location>
        <begin position="12"/>
        <end position="28"/>
    </location>
</feature>
<keyword evidence="1" id="KW-1133">Transmembrane helix</keyword>
<dbReference type="OrthoDB" id="1707612at2"/>
<gene>
    <name evidence="2" type="ORF">SAMN02745912_00321</name>
</gene>
<dbReference type="RefSeq" id="WP_073146633.1">
    <property type="nucleotide sequence ID" value="NZ_FRAG01000002.1"/>
</dbReference>
<evidence type="ECO:0000313" key="2">
    <source>
        <dbReference type="EMBL" id="SHJ55344.1"/>
    </source>
</evidence>
<evidence type="ECO:0000256" key="1">
    <source>
        <dbReference type="SAM" id="Phobius"/>
    </source>
</evidence>
<feature type="transmembrane region" description="Helical" evidence="1">
    <location>
        <begin position="115"/>
        <end position="135"/>
    </location>
</feature>
<sequence length="176" mass="18809">MLLKKFTLKDLIYISLLAAIATITKIPLKMASKLFASTFGLPGGIINGMYYMFWLIAAYGIVGKRGTGILFCIIQAGLSIYIFSMPSIKVITFIPPGLAVDLLNVIINCKKDTKVFMALGGAVANVAGTLTMSILVMKVPLIGLIMASMIASISGGIGGYCAYIVVKNLKIYQLQS</sequence>
<protein>
    <recommendedName>
        <fullName evidence="4">Energy-coupling factor transport system substrate-specific component</fullName>
    </recommendedName>
</protein>
<name>A0A1M6K8V8_PARC5</name>